<dbReference type="AlphaFoldDB" id="A0A835UP88"/>
<dbReference type="GO" id="GO:0000390">
    <property type="term" value="P:spliceosomal complex disassembly"/>
    <property type="evidence" value="ECO:0007669"/>
    <property type="project" value="InterPro"/>
</dbReference>
<evidence type="ECO:0000259" key="2">
    <source>
        <dbReference type="PROSITE" id="PS50174"/>
    </source>
</evidence>
<dbReference type="InterPro" id="IPR022159">
    <property type="entry name" value="STIP/TFIP11_N"/>
</dbReference>
<reference evidence="3 4" key="1">
    <citation type="journal article" date="2020" name="Nat. Food">
        <title>A phased Vanilla planifolia genome enables genetic improvement of flavour and production.</title>
        <authorList>
            <person name="Hasing T."/>
            <person name="Tang H."/>
            <person name="Brym M."/>
            <person name="Khazi F."/>
            <person name="Huang T."/>
            <person name="Chambers A.H."/>
        </authorList>
    </citation>
    <scope>NUCLEOTIDE SEQUENCE [LARGE SCALE GENOMIC DNA]</scope>
    <source>
        <tissue evidence="3">Leaf</tissue>
    </source>
</reference>
<dbReference type="Proteomes" id="UP000636800">
    <property type="component" value="Unassembled WGS sequence"/>
</dbReference>
<protein>
    <recommendedName>
        <fullName evidence="2">G-patch domain-containing protein</fullName>
    </recommendedName>
</protein>
<feature type="domain" description="G-patch" evidence="2">
    <location>
        <begin position="184"/>
        <end position="230"/>
    </location>
</feature>
<evidence type="ECO:0000256" key="1">
    <source>
        <dbReference type="SAM" id="MobiDB-lite"/>
    </source>
</evidence>
<accession>A0A835UP88</accession>
<dbReference type="GO" id="GO:0071008">
    <property type="term" value="C:U2-type post-mRNA release spliceosomal complex"/>
    <property type="evidence" value="ECO:0007669"/>
    <property type="project" value="TreeGrafter"/>
</dbReference>
<feature type="region of interest" description="Disordered" evidence="1">
    <location>
        <begin position="44"/>
        <end position="171"/>
    </location>
</feature>
<dbReference type="InterPro" id="IPR045211">
    <property type="entry name" value="TFP11/STIP/Ntr1"/>
</dbReference>
<name>A0A835UP88_VANPL</name>
<dbReference type="PANTHER" id="PTHR23329">
    <property type="entry name" value="TUFTELIN-INTERACTING PROTEIN 11-RELATED"/>
    <property type="match status" value="1"/>
</dbReference>
<organism evidence="3 4">
    <name type="scientific">Vanilla planifolia</name>
    <name type="common">Vanilla</name>
    <dbReference type="NCBI Taxonomy" id="51239"/>
    <lineage>
        <taxon>Eukaryota</taxon>
        <taxon>Viridiplantae</taxon>
        <taxon>Streptophyta</taxon>
        <taxon>Embryophyta</taxon>
        <taxon>Tracheophyta</taxon>
        <taxon>Spermatophyta</taxon>
        <taxon>Magnoliopsida</taxon>
        <taxon>Liliopsida</taxon>
        <taxon>Asparagales</taxon>
        <taxon>Orchidaceae</taxon>
        <taxon>Vanilloideae</taxon>
        <taxon>Vanilleae</taxon>
        <taxon>Vanilla</taxon>
    </lineage>
</organism>
<keyword evidence="4" id="KW-1185">Reference proteome</keyword>
<dbReference type="GO" id="GO:0003676">
    <property type="term" value="F:nucleic acid binding"/>
    <property type="evidence" value="ECO:0007669"/>
    <property type="project" value="InterPro"/>
</dbReference>
<feature type="compositionally biased region" description="Basic and acidic residues" evidence="1">
    <location>
        <begin position="139"/>
        <end position="171"/>
    </location>
</feature>
<gene>
    <name evidence="3" type="ORF">HPP92_017274</name>
</gene>
<dbReference type="SMART" id="SM00443">
    <property type="entry name" value="G_patch"/>
    <property type="match status" value="1"/>
</dbReference>
<comment type="caution">
    <text evidence="3">The sequence shown here is derived from an EMBL/GenBank/DDBJ whole genome shotgun (WGS) entry which is preliminary data.</text>
</comment>
<dbReference type="Pfam" id="PF12457">
    <property type="entry name" value="TIP_N"/>
    <property type="match status" value="1"/>
</dbReference>
<dbReference type="PROSITE" id="PS50174">
    <property type="entry name" value="G_PATCH"/>
    <property type="match status" value="1"/>
</dbReference>
<dbReference type="PANTHER" id="PTHR23329:SF1">
    <property type="entry name" value="TUFTELIN-INTERACTING PROTEIN 11"/>
    <property type="match status" value="1"/>
</dbReference>
<dbReference type="InterPro" id="IPR000467">
    <property type="entry name" value="G_patch_dom"/>
</dbReference>
<proteinExistence type="predicted"/>
<sequence length="357" mass="40901">MDEDQEMMRFDMDNDYEGGRWIGEEYYYKSKKEKRVQTKDDVIYGSFAAGSSDSDSDGRISRKRSRRDVIRKPDLSKPVQFVSTGTVMPSQEIDRNDKENASAVPGSNPSASLGFRAEPEKANDGDEDDDFLRTALGRKIKEGAHRKEREREEMEREKLRSEKKSSGRREARAFREVGKFENHTKGIGLKLMEKMGYKVGGGLGKSEQGITVPIEARMRPKGMGMGFNDYEEAKLPALDEVDKEGKETATVAAIRHKEKRWLKQKQGKKKAEYMTAEELLVKKQEQGLEVSHQKILDMRGPQARVLTNLENLNAEEEAKENQVPMPELQHNIRLIVDMAEADILKIDSNLRRERKMW</sequence>
<evidence type="ECO:0000313" key="3">
    <source>
        <dbReference type="EMBL" id="KAG0470574.1"/>
    </source>
</evidence>
<dbReference type="Pfam" id="PF01585">
    <property type="entry name" value="G-patch"/>
    <property type="match status" value="1"/>
</dbReference>
<evidence type="ECO:0000313" key="4">
    <source>
        <dbReference type="Proteomes" id="UP000636800"/>
    </source>
</evidence>
<dbReference type="EMBL" id="JADCNL010000008">
    <property type="protein sequence ID" value="KAG0470574.1"/>
    <property type="molecule type" value="Genomic_DNA"/>
</dbReference>